<geneLocation type="plasmid" evidence="1">
    <name>pTi_CFBP5767</name>
</geneLocation>
<sequence length="193" mass="21653">MRSWRPKTGILHTDLVSRRSPTAVKAFERKRPSRKRFPVHRPHQRVVIATHTNCACCESAKLSKLGEDGIETRKVTRRFGGGNLCKMRYEPGFSATDKYRVREQAHARKFFSRTSDAPFTAGSLPDLAKPTPSPYGTDTTSRFIDVPSAACVFNSSLFHLKQTEYIFPLSKPFTNPLVQPNAVGVDQSVGTRK</sequence>
<dbReference type="EMBL" id="KY000030">
    <property type="protein sequence ID" value="ASK41626.1"/>
    <property type="molecule type" value="Genomic_DNA"/>
</dbReference>
<keyword evidence="1" id="KW-0614">Plasmid</keyword>
<protein>
    <submittedName>
        <fullName evidence="1">Uncharacterized protein</fullName>
    </submittedName>
</protein>
<proteinExistence type="predicted"/>
<evidence type="ECO:0000313" key="2">
    <source>
        <dbReference type="EMBL" id="ASK47080.1"/>
    </source>
</evidence>
<dbReference type="AlphaFoldDB" id="A0A2Z2PNG0"/>
<geneLocation type="plasmid" evidence="2">
    <name>pTi_CFBP2413</name>
</geneLocation>
<reference evidence="1" key="1">
    <citation type="submission" date="2016-10" db="EMBL/GenBank/DDBJ databases">
        <title>Agrobacterium Ti plasmids: Classification based on T-DNA and Vir regions organization.</title>
        <authorList>
            <person name="Nabi N."/>
            <person name="Vial L."/>
            <person name="Ben Hafsa A."/>
            <person name="Chapulliot D."/>
            <person name="Berard A."/>
            <person name="Chauveau A."/>
            <person name="Le Paslier M.-C."/>
            <person name="Harzallah Skhiri F."/>
            <person name="Brunel D."/>
            <person name="Nesme X."/>
            <person name="Chaouachi M."/>
        </authorList>
    </citation>
    <scope>NUCLEOTIDE SEQUENCE</scope>
    <source>
        <strain evidence="2">CFBP2413</strain>
        <strain evidence="1">CFBP5767</strain>
        <plasmid evidence="2">pTi_CFBP2413</plasmid>
        <plasmid evidence="1">pTi_CFBP5767</plasmid>
    </source>
</reference>
<evidence type="ECO:0000313" key="1">
    <source>
        <dbReference type="EMBL" id="ASK41626.1"/>
    </source>
</evidence>
<name>A0A2Z2PNG0_AGRTU</name>
<dbReference type="EMBL" id="KY000061">
    <property type="protein sequence ID" value="ASK47080.1"/>
    <property type="molecule type" value="Genomic_DNA"/>
</dbReference>
<accession>A0A2Z2PNG0</accession>
<accession>A0A2Z2PX85</accession>
<organism evidence="1">
    <name type="scientific">Agrobacterium tumefaciens</name>
    <dbReference type="NCBI Taxonomy" id="358"/>
    <lineage>
        <taxon>Bacteria</taxon>
        <taxon>Pseudomonadati</taxon>
        <taxon>Pseudomonadota</taxon>
        <taxon>Alphaproteobacteria</taxon>
        <taxon>Hyphomicrobiales</taxon>
        <taxon>Rhizobiaceae</taxon>
        <taxon>Rhizobium/Agrobacterium group</taxon>
        <taxon>Agrobacterium</taxon>
        <taxon>Agrobacterium tumefaciens complex</taxon>
    </lineage>
</organism>